<dbReference type="SMART" id="SM01014">
    <property type="entry name" value="ARID"/>
    <property type="match status" value="1"/>
</dbReference>
<dbReference type="InterPro" id="IPR013087">
    <property type="entry name" value="Znf_C2H2_type"/>
</dbReference>
<dbReference type="SMART" id="SM00355">
    <property type="entry name" value="ZnF_C2H2"/>
    <property type="match status" value="2"/>
</dbReference>
<dbReference type="InterPro" id="IPR016024">
    <property type="entry name" value="ARM-type_fold"/>
</dbReference>
<feature type="region of interest" description="Disordered" evidence="5">
    <location>
        <begin position="722"/>
        <end position="791"/>
    </location>
</feature>
<evidence type="ECO:0000313" key="6">
    <source>
        <dbReference type="EMBL" id="EKC32936.1"/>
    </source>
</evidence>
<dbReference type="SUPFAM" id="SSF46774">
    <property type="entry name" value="ARID-like"/>
    <property type="match status" value="1"/>
</dbReference>
<keyword evidence="4" id="KW-0539">Nucleus</keyword>
<accession>K1RFN3</accession>
<dbReference type="Gene3D" id="3.30.160.60">
    <property type="entry name" value="Classic Zinc Finger"/>
    <property type="match status" value="1"/>
</dbReference>
<keyword evidence="3" id="KW-0804">Transcription</keyword>
<dbReference type="FunCoup" id="K1RFN3">
    <property type="interactions" value="1790"/>
</dbReference>
<dbReference type="InterPro" id="IPR036388">
    <property type="entry name" value="WH-like_DNA-bd_sf"/>
</dbReference>
<dbReference type="PROSITE" id="PS00028">
    <property type="entry name" value="ZINC_FINGER_C2H2_1"/>
    <property type="match status" value="1"/>
</dbReference>
<feature type="compositionally biased region" description="Low complexity" evidence="5">
    <location>
        <begin position="1263"/>
        <end position="1273"/>
    </location>
</feature>
<dbReference type="PROSITE" id="PS51011">
    <property type="entry name" value="ARID"/>
    <property type="match status" value="1"/>
</dbReference>
<dbReference type="InterPro" id="IPR052406">
    <property type="entry name" value="Chromatin_Remodeling_Comp"/>
</dbReference>
<feature type="region of interest" description="Disordered" evidence="5">
    <location>
        <begin position="1227"/>
        <end position="1296"/>
    </location>
</feature>
<feature type="region of interest" description="Disordered" evidence="5">
    <location>
        <begin position="906"/>
        <end position="964"/>
    </location>
</feature>
<dbReference type="PROSITE" id="PS51526">
    <property type="entry name" value="RFX_DBD"/>
    <property type="match status" value="1"/>
</dbReference>
<reference evidence="6" key="1">
    <citation type="journal article" date="2012" name="Nature">
        <title>The oyster genome reveals stress adaptation and complexity of shell formation.</title>
        <authorList>
            <person name="Zhang G."/>
            <person name="Fang X."/>
            <person name="Guo X."/>
            <person name="Li L."/>
            <person name="Luo R."/>
            <person name="Xu F."/>
            <person name="Yang P."/>
            <person name="Zhang L."/>
            <person name="Wang X."/>
            <person name="Qi H."/>
            <person name="Xiong Z."/>
            <person name="Que H."/>
            <person name="Xie Y."/>
            <person name="Holland P.W."/>
            <person name="Paps J."/>
            <person name="Zhu Y."/>
            <person name="Wu F."/>
            <person name="Chen Y."/>
            <person name="Wang J."/>
            <person name="Peng C."/>
            <person name="Meng J."/>
            <person name="Yang L."/>
            <person name="Liu J."/>
            <person name="Wen B."/>
            <person name="Zhang N."/>
            <person name="Huang Z."/>
            <person name="Zhu Q."/>
            <person name="Feng Y."/>
            <person name="Mount A."/>
            <person name="Hedgecock D."/>
            <person name="Xu Z."/>
            <person name="Liu Y."/>
            <person name="Domazet-Loso T."/>
            <person name="Du Y."/>
            <person name="Sun X."/>
            <person name="Zhang S."/>
            <person name="Liu B."/>
            <person name="Cheng P."/>
            <person name="Jiang X."/>
            <person name="Li J."/>
            <person name="Fan D."/>
            <person name="Wang W."/>
            <person name="Fu W."/>
            <person name="Wang T."/>
            <person name="Wang B."/>
            <person name="Zhang J."/>
            <person name="Peng Z."/>
            <person name="Li Y."/>
            <person name="Li N."/>
            <person name="Wang J."/>
            <person name="Chen M."/>
            <person name="He Y."/>
            <person name="Tan F."/>
            <person name="Song X."/>
            <person name="Zheng Q."/>
            <person name="Huang R."/>
            <person name="Yang H."/>
            <person name="Du X."/>
            <person name="Chen L."/>
            <person name="Yang M."/>
            <person name="Gaffney P.M."/>
            <person name="Wang S."/>
            <person name="Luo L."/>
            <person name="She Z."/>
            <person name="Ming Y."/>
            <person name="Huang W."/>
            <person name="Zhang S."/>
            <person name="Huang B."/>
            <person name="Zhang Y."/>
            <person name="Qu T."/>
            <person name="Ni P."/>
            <person name="Miao G."/>
            <person name="Wang J."/>
            <person name="Wang Q."/>
            <person name="Steinberg C.E."/>
            <person name="Wang H."/>
            <person name="Li N."/>
            <person name="Qian L."/>
            <person name="Zhang G."/>
            <person name="Li Y."/>
            <person name="Yang H."/>
            <person name="Liu X."/>
            <person name="Wang J."/>
            <person name="Yin Y."/>
            <person name="Wang J."/>
        </authorList>
    </citation>
    <scope>NUCLEOTIDE SEQUENCE [LARGE SCALE GENOMIC DNA]</scope>
    <source>
        <strain evidence="6">05x7-T-G4-1.051#20</strain>
    </source>
</reference>
<evidence type="ECO:0000256" key="5">
    <source>
        <dbReference type="SAM" id="MobiDB-lite"/>
    </source>
</evidence>
<dbReference type="Pfam" id="PF01388">
    <property type="entry name" value="ARID"/>
    <property type="match status" value="1"/>
</dbReference>
<dbReference type="InParanoid" id="K1RFN3"/>
<dbReference type="InterPro" id="IPR003150">
    <property type="entry name" value="DNA-bd_RFX"/>
</dbReference>
<feature type="compositionally biased region" description="Low complexity" evidence="5">
    <location>
        <begin position="922"/>
        <end position="942"/>
    </location>
</feature>
<keyword evidence="1" id="KW-0156">Chromatin regulator</keyword>
<dbReference type="GO" id="GO:0006355">
    <property type="term" value="P:regulation of DNA-templated transcription"/>
    <property type="evidence" value="ECO:0007669"/>
    <property type="project" value="InterPro"/>
</dbReference>
<dbReference type="HOGENOM" id="CLU_003714_0_0_1"/>
<dbReference type="SUPFAM" id="SSF48371">
    <property type="entry name" value="ARM repeat"/>
    <property type="match status" value="1"/>
</dbReference>
<protein>
    <submittedName>
        <fullName evidence="6">AT-rich interactive domain-containing protein 2</fullName>
    </submittedName>
</protein>
<organism evidence="6">
    <name type="scientific">Magallana gigas</name>
    <name type="common">Pacific oyster</name>
    <name type="synonym">Crassostrea gigas</name>
    <dbReference type="NCBI Taxonomy" id="29159"/>
    <lineage>
        <taxon>Eukaryota</taxon>
        <taxon>Metazoa</taxon>
        <taxon>Spiralia</taxon>
        <taxon>Lophotrochozoa</taxon>
        <taxon>Mollusca</taxon>
        <taxon>Bivalvia</taxon>
        <taxon>Autobranchia</taxon>
        <taxon>Pteriomorphia</taxon>
        <taxon>Ostreida</taxon>
        <taxon>Ostreoidea</taxon>
        <taxon>Ostreidae</taxon>
        <taxon>Magallana</taxon>
    </lineage>
</organism>
<feature type="compositionally biased region" description="Low complexity" evidence="5">
    <location>
        <begin position="949"/>
        <end position="959"/>
    </location>
</feature>
<dbReference type="GO" id="GO:0003677">
    <property type="term" value="F:DNA binding"/>
    <property type="evidence" value="ECO:0007669"/>
    <property type="project" value="InterPro"/>
</dbReference>
<dbReference type="Gene3D" id="1.25.10.10">
    <property type="entry name" value="Leucine-rich Repeat Variant"/>
    <property type="match status" value="1"/>
</dbReference>
<dbReference type="PANTHER" id="PTHR22970">
    <property type="entry name" value="AT-RICH INTERACTIVE DOMAIN-CONTAINING PROTEIN 2"/>
    <property type="match status" value="1"/>
</dbReference>
<name>K1RFN3_MAGGI</name>
<keyword evidence="2" id="KW-0805">Transcription regulation</keyword>
<dbReference type="InterPro" id="IPR011989">
    <property type="entry name" value="ARM-like"/>
</dbReference>
<feature type="compositionally biased region" description="Polar residues" evidence="5">
    <location>
        <begin position="1642"/>
        <end position="1653"/>
    </location>
</feature>
<feature type="compositionally biased region" description="Basic residues" evidence="5">
    <location>
        <begin position="1656"/>
        <end position="1665"/>
    </location>
</feature>
<evidence type="ECO:0000256" key="1">
    <source>
        <dbReference type="ARBA" id="ARBA00022853"/>
    </source>
</evidence>
<feature type="compositionally biased region" description="Basic and acidic residues" evidence="5">
    <location>
        <begin position="1421"/>
        <end position="1441"/>
    </location>
</feature>
<feature type="region of interest" description="Disordered" evidence="5">
    <location>
        <begin position="1642"/>
        <end position="1688"/>
    </location>
</feature>
<feature type="compositionally biased region" description="Polar residues" evidence="5">
    <location>
        <begin position="1106"/>
        <end position="1115"/>
    </location>
</feature>
<feature type="compositionally biased region" description="Polar residues" evidence="5">
    <location>
        <begin position="1442"/>
        <end position="1454"/>
    </location>
</feature>
<sequence>MAKILNKDPFTYQQEKDEFMSTLKQFHRNRGTPIGKSPVIGGREIDLYLLYRQVIKFGGWRKCKSTPISKANMEAGFQHGCVPYLVVPDRNGKYKDEAAVFITDELIWEDFLLDFKIPRDCSNGTQALKFIYVRYLDAYEKVYFHGADPNHRDDEEETEGPLRKKACLPLYGIPLSYNYDQHRVSAHGRSVVGMSTDLVKHSDFHKLEKALLSGLPNEVDFAINVCTLLSSESRKSLLLRKAQNLLQLLMAHIGIFSDDHGTYEEVYEREWRKLSNSNFIHFWLNTVNNETIRGLVHTSHGYSRKELLGQEILNLGQEDGLHDREGQRVMQLAVIIRNLSFEEENMKFMSENDLVFRFLMLCVHSSYGSLRQLALDSLGNIAEKFVLTTDDHSHLVLQLLKHCLSSDDKYEIVRGLEILSKLCLLDQNEDMLTDRLEEPLYADIVRLMNVFDIQIIVYSLEALYQLSELGEHTTTKIAAVKHAVDLLVSLLTIEAQSYGPNSLVGIKVVEYCPPPHLMQGASVDHGQTPVLPAPPGGHPVSQPLPPSHKAAQQQMGTTGCDVETTTYQWLQSTFELKDGFSLPHVHMYAEYLNFAKKFSLPQILSSAAFISCVRVVYPNLEHYSIEKAEGVSEAGFKGICKRKTPLPFAIPSTVCKNRLSNVSHCPSPVVMANQNPSQTLTLRQRLMEPPRLSSLQASPLLPLGGAVPTTNQQHCAIYTATKPQTQTSSSNSKSAQNQPSIMSVGKSPQPKTQQALKQHLHQASPIQTPVLPQQTGPPNMANQQPVDPTSSETRMIKNLLAKKLKVQQSSPVPIAPKQTTQPVQAMVDPTNPMHLLTFTTQQSTNIQGQLQQAFVPVYQDAGAYTLTGNYYDQSNIGQTIQIQGVQPVMDGTQQIVIPQATISSQPSLQQTGSLVSDKSKGASKNSASRNSSKSSRSSSPKGSSHKLKPSSSPSRPSSPQNCDLDICGEVERAKDVVKVGLEARIERVENNTLKQSQSVNSSTPSIPTHLVTSSVVPPSAVMPGYSVVGSTNTGLTGDIAAISALPSQTIAARNTAPTLHSQVHCATSSPAISTIPFSGGSIPNCSDSLSNACSITNPLNSIPQQSITSSDTQNFNPEENTNTNSCENSSMVKEKPKMNYVCTQDETDAAVSSLLITEEDTQHSLSNGSDADVPITTIVSSADETAAAISAIEGMLEEEPEEEDDTPMDDDRVVDSMEETSADEISAPLGNKQTTGTLEIAPESDESQDSKKEEITVNGMLNSPEETIPSPTEEQNHIGNGISESESEENFKSSKQAMDKLALEKLTKINGIDKHIGNGNVNHVEVDSSGKEEKMEVSEDSVNGEVIQGEIDQALSGILENGNSSDILENGEPKETKCYELAGESETEDTAPMEEEEVLIENEMCLKPNTVVLDPPPPAVKEPKETEADTKAVKEEDRGVDHNQTVNNGESTAEQQEENKLPMDECVDILKAAIESEKIDECVLNGDSNDSLLPGSIYPGEIQISAANIPIGNEMTATAVGSNSINLIPNVFTNVQTVQTGLVVGTIVSVNNNLLTTATVPLTITDNMIGKNVMCPERHVPTPEASRDGELSCDSIASTLTDSSDKHSITFQQPILSVQNFPTNVLGVQTMSTNKNQQYLTTVITTTPKQTSPRTRDKRAKKRSRNASSGSGDSRCSNSSTTIAQPMAPPPIVPDFICEWHGCKQCFENFKHVFKHVLDTHLKTDVEGYCRWEGCEKLQRKKWSLVTHVQDHHCSENALKSAAMRRKQSQQSGASAPTQTVPALVYPTDAAWQAIRRFSPKPPYPEFTEAREGPVTKHIRLTAALILRNLARYSAPGRSLIKRYERRISFSAMSALESSNALANCLFEILHDH</sequence>
<feature type="compositionally biased region" description="Low complexity" evidence="5">
    <location>
        <begin position="1116"/>
        <end position="1130"/>
    </location>
</feature>
<dbReference type="Gene3D" id="1.10.150.60">
    <property type="entry name" value="ARID DNA-binding domain"/>
    <property type="match status" value="1"/>
</dbReference>
<proteinExistence type="predicted"/>
<evidence type="ECO:0000256" key="3">
    <source>
        <dbReference type="ARBA" id="ARBA00023163"/>
    </source>
</evidence>
<dbReference type="GO" id="GO:0006325">
    <property type="term" value="P:chromatin organization"/>
    <property type="evidence" value="ECO:0007669"/>
    <property type="project" value="UniProtKB-KW"/>
</dbReference>
<dbReference type="SMART" id="SM00501">
    <property type="entry name" value="BRIGHT"/>
    <property type="match status" value="1"/>
</dbReference>
<dbReference type="InterPro" id="IPR036431">
    <property type="entry name" value="ARID_dom_sf"/>
</dbReference>
<dbReference type="PANTHER" id="PTHR22970:SF14">
    <property type="entry name" value="AT-RICH INTERACTIVE DOMAIN-CONTAINING PROTEIN 2"/>
    <property type="match status" value="1"/>
</dbReference>
<feature type="compositionally biased region" description="Polar residues" evidence="5">
    <location>
        <begin position="722"/>
        <end position="741"/>
    </location>
</feature>
<feature type="compositionally biased region" description="Polar residues" evidence="5">
    <location>
        <begin position="764"/>
        <end position="791"/>
    </location>
</feature>
<dbReference type="Pfam" id="PF02257">
    <property type="entry name" value="RFX_DNA_binding"/>
    <property type="match status" value="1"/>
</dbReference>
<evidence type="ECO:0000256" key="4">
    <source>
        <dbReference type="ARBA" id="ARBA00023242"/>
    </source>
</evidence>
<dbReference type="InterPro" id="IPR001606">
    <property type="entry name" value="ARID_dom"/>
</dbReference>
<feature type="compositionally biased region" description="Low complexity" evidence="5">
    <location>
        <begin position="1668"/>
        <end position="1680"/>
    </location>
</feature>
<dbReference type="CDD" id="cd16866">
    <property type="entry name" value="ARID_ARID2"/>
    <property type="match status" value="1"/>
</dbReference>
<feature type="region of interest" description="Disordered" evidence="5">
    <location>
        <begin position="1409"/>
        <end position="1460"/>
    </location>
</feature>
<gene>
    <name evidence="6" type="ORF">CGI_10024727</name>
</gene>
<feature type="region of interest" description="Disordered" evidence="5">
    <location>
        <begin position="1106"/>
        <end position="1131"/>
    </location>
</feature>
<dbReference type="EMBL" id="JH815993">
    <property type="protein sequence ID" value="EKC32936.1"/>
    <property type="molecule type" value="Genomic_DNA"/>
</dbReference>
<evidence type="ECO:0000256" key="2">
    <source>
        <dbReference type="ARBA" id="ARBA00023015"/>
    </source>
</evidence>
<dbReference type="Gene3D" id="1.10.10.10">
    <property type="entry name" value="Winged helix-like DNA-binding domain superfamily/Winged helix DNA-binding domain"/>
    <property type="match status" value="1"/>
</dbReference>